<dbReference type="RefSeq" id="WP_126021918.1">
    <property type="nucleotide sequence ID" value="NZ_RXFT01000004.1"/>
</dbReference>
<protein>
    <submittedName>
        <fullName evidence="2">Uncharacterized protein</fullName>
    </submittedName>
</protein>
<organism evidence="2 3">
    <name type="scientific">Variovorax guangxiensis</name>
    <dbReference type="NCBI Taxonomy" id="1775474"/>
    <lineage>
        <taxon>Bacteria</taxon>
        <taxon>Pseudomonadati</taxon>
        <taxon>Pseudomonadota</taxon>
        <taxon>Betaproteobacteria</taxon>
        <taxon>Burkholderiales</taxon>
        <taxon>Comamonadaceae</taxon>
        <taxon>Variovorax</taxon>
    </lineage>
</organism>
<dbReference type="EMBL" id="RXFT01000004">
    <property type="protein sequence ID" value="RUR67762.1"/>
    <property type="molecule type" value="Genomic_DNA"/>
</dbReference>
<evidence type="ECO:0000313" key="3">
    <source>
        <dbReference type="Proteomes" id="UP000281118"/>
    </source>
</evidence>
<proteinExistence type="predicted"/>
<comment type="caution">
    <text evidence="2">The sequence shown here is derived from an EMBL/GenBank/DDBJ whole genome shotgun (WGS) entry which is preliminary data.</text>
</comment>
<feature type="transmembrane region" description="Helical" evidence="1">
    <location>
        <begin position="6"/>
        <end position="22"/>
    </location>
</feature>
<keyword evidence="1" id="KW-0472">Membrane</keyword>
<accession>A0A3S0XRJ7</accession>
<keyword evidence="1" id="KW-0812">Transmembrane</keyword>
<reference evidence="2 3" key="1">
    <citation type="submission" date="2018-12" db="EMBL/GenBank/DDBJ databases">
        <title>The genome sequences of Variovorax guangxiensis DSM 27352.</title>
        <authorList>
            <person name="Gao J."/>
            <person name="Sun J."/>
        </authorList>
    </citation>
    <scope>NUCLEOTIDE SEQUENCE [LARGE SCALE GENOMIC DNA]</scope>
    <source>
        <strain evidence="2 3">DSM 27352</strain>
    </source>
</reference>
<evidence type="ECO:0000256" key="1">
    <source>
        <dbReference type="SAM" id="Phobius"/>
    </source>
</evidence>
<feature type="transmembrane region" description="Helical" evidence="1">
    <location>
        <begin position="34"/>
        <end position="52"/>
    </location>
</feature>
<keyword evidence="1" id="KW-1133">Transmembrane helix</keyword>
<dbReference type="Proteomes" id="UP000281118">
    <property type="component" value="Unassembled WGS sequence"/>
</dbReference>
<name>A0A3S0XRJ7_9BURK</name>
<sequence>MLTVIVLWLLAVAWLVANGMFAEKPSPQYRRRRTLVACMFLGGCTGALAGLAGPGFSLAGSIVGAAAAGFVARSLVDVRKPAPGAETTTP</sequence>
<dbReference type="AlphaFoldDB" id="A0A3S0XRJ7"/>
<evidence type="ECO:0000313" key="2">
    <source>
        <dbReference type="EMBL" id="RUR67762.1"/>
    </source>
</evidence>
<gene>
    <name evidence="2" type="ORF">EJP67_11920</name>
</gene>